<evidence type="ECO:0000256" key="2">
    <source>
        <dbReference type="SAM" id="MobiDB-lite"/>
    </source>
</evidence>
<evidence type="ECO:0000313" key="3">
    <source>
        <dbReference type="EMBL" id="KAF2742491.1"/>
    </source>
</evidence>
<dbReference type="Proteomes" id="UP000799440">
    <property type="component" value="Unassembled WGS sequence"/>
</dbReference>
<proteinExistence type="predicted"/>
<evidence type="ECO:0000256" key="1">
    <source>
        <dbReference type="SAM" id="Coils"/>
    </source>
</evidence>
<evidence type="ECO:0000313" key="4">
    <source>
        <dbReference type="Proteomes" id="UP000799440"/>
    </source>
</evidence>
<feature type="compositionally biased region" description="Acidic residues" evidence="2">
    <location>
        <begin position="321"/>
        <end position="337"/>
    </location>
</feature>
<feature type="coiled-coil region" evidence="1">
    <location>
        <begin position="108"/>
        <end position="135"/>
    </location>
</feature>
<feature type="region of interest" description="Disordered" evidence="2">
    <location>
        <begin position="265"/>
        <end position="339"/>
    </location>
</feature>
<name>A0A6A6UZK1_9PLEO</name>
<sequence length="411" mass="46053">MEPLSALSVACNIITLIDASVKSFKAIYDLYNSATGFSKESEALIQQTDLLKDTIAQLRQAGTQLTAISPAGAGVQEATKYCDQVVQDLSALLAECRVEKAKSKRAILKAWTRTNIKHKSNLEDLQSRLRASTDQLKLSLAMATRDDLARVEALLKGMDTKQHETSDRVSELRAVLDHAAEAQKSLNTDVSKLGAVLRQIEQRSSLFEIIRDTITLSESCKRAMNHEKILRGIDARNDQRFDEVRDPAADTFEWLLHWSCEQDELNSEYNESESGHAEPESNNNGLDNEHDESEREAYALKSTHDRLERKGSILNKKDHETESEEYETESDDYEWDSDSSHESLTAAQIDASSRLIDWLKCGSGVFHVRGKPGCGKSTLMKLLATAEQTQDLLQGWAQGNQKRLIIAKYFC</sequence>
<reference evidence="3" key="1">
    <citation type="journal article" date="2020" name="Stud. Mycol.">
        <title>101 Dothideomycetes genomes: a test case for predicting lifestyles and emergence of pathogens.</title>
        <authorList>
            <person name="Haridas S."/>
            <person name="Albert R."/>
            <person name="Binder M."/>
            <person name="Bloem J."/>
            <person name="Labutti K."/>
            <person name="Salamov A."/>
            <person name="Andreopoulos B."/>
            <person name="Baker S."/>
            <person name="Barry K."/>
            <person name="Bills G."/>
            <person name="Bluhm B."/>
            <person name="Cannon C."/>
            <person name="Castanera R."/>
            <person name="Culley D."/>
            <person name="Daum C."/>
            <person name="Ezra D."/>
            <person name="Gonzalez J."/>
            <person name="Henrissat B."/>
            <person name="Kuo A."/>
            <person name="Liang C."/>
            <person name="Lipzen A."/>
            <person name="Lutzoni F."/>
            <person name="Magnuson J."/>
            <person name="Mondo S."/>
            <person name="Nolan M."/>
            <person name="Ohm R."/>
            <person name="Pangilinan J."/>
            <person name="Park H.-J."/>
            <person name="Ramirez L."/>
            <person name="Alfaro M."/>
            <person name="Sun H."/>
            <person name="Tritt A."/>
            <person name="Yoshinaga Y."/>
            <person name="Zwiers L.-H."/>
            <person name="Turgeon B."/>
            <person name="Goodwin S."/>
            <person name="Spatafora J."/>
            <person name="Crous P."/>
            <person name="Grigoriev I."/>
        </authorList>
    </citation>
    <scope>NUCLEOTIDE SEQUENCE</scope>
    <source>
        <strain evidence="3">CBS 119925</strain>
    </source>
</reference>
<dbReference type="OrthoDB" id="443402at2759"/>
<dbReference type="EMBL" id="MU006608">
    <property type="protein sequence ID" value="KAF2742491.1"/>
    <property type="molecule type" value="Genomic_DNA"/>
</dbReference>
<accession>A0A6A6UZK1</accession>
<dbReference type="AlphaFoldDB" id="A0A6A6UZK1"/>
<keyword evidence="1" id="KW-0175">Coiled coil</keyword>
<evidence type="ECO:0008006" key="5">
    <source>
        <dbReference type="Google" id="ProtNLM"/>
    </source>
</evidence>
<keyword evidence="4" id="KW-1185">Reference proteome</keyword>
<feature type="compositionally biased region" description="Basic and acidic residues" evidence="2">
    <location>
        <begin position="292"/>
        <end position="320"/>
    </location>
</feature>
<gene>
    <name evidence="3" type="ORF">M011DRAFT_481660</name>
</gene>
<protein>
    <recommendedName>
        <fullName evidence="5">Fungal N-terminal domain-containing protein</fullName>
    </recommendedName>
</protein>
<organism evidence="3 4">
    <name type="scientific">Sporormia fimetaria CBS 119925</name>
    <dbReference type="NCBI Taxonomy" id="1340428"/>
    <lineage>
        <taxon>Eukaryota</taxon>
        <taxon>Fungi</taxon>
        <taxon>Dikarya</taxon>
        <taxon>Ascomycota</taxon>
        <taxon>Pezizomycotina</taxon>
        <taxon>Dothideomycetes</taxon>
        <taxon>Pleosporomycetidae</taxon>
        <taxon>Pleosporales</taxon>
        <taxon>Sporormiaceae</taxon>
        <taxon>Sporormia</taxon>
    </lineage>
</organism>